<accession>I4EFT4</accession>
<evidence type="ECO:0000313" key="8">
    <source>
        <dbReference type="Proteomes" id="UP000004221"/>
    </source>
</evidence>
<evidence type="ECO:0000256" key="4">
    <source>
        <dbReference type="ARBA" id="ARBA00022825"/>
    </source>
</evidence>
<dbReference type="GO" id="GO:0004252">
    <property type="term" value="F:serine-type endopeptidase activity"/>
    <property type="evidence" value="ECO:0007669"/>
    <property type="project" value="InterPro"/>
</dbReference>
<dbReference type="SUPFAM" id="SSF52743">
    <property type="entry name" value="Subtilisin-like"/>
    <property type="match status" value="1"/>
</dbReference>
<dbReference type="AlphaFoldDB" id="I4EFT4"/>
<keyword evidence="4" id="KW-0720">Serine protease</keyword>
<organism evidence="7 8">
    <name type="scientific">Nitrolancea hollandica Lb</name>
    <dbReference type="NCBI Taxonomy" id="1129897"/>
    <lineage>
        <taxon>Bacteria</taxon>
        <taxon>Pseudomonadati</taxon>
        <taxon>Thermomicrobiota</taxon>
        <taxon>Thermomicrobia</taxon>
        <taxon>Sphaerobacterales</taxon>
        <taxon>Sphaerobacterineae</taxon>
        <taxon>Sphaerobacteraceae</taxon>
        <taxon>Nitrolancea</taxon>
    </lineage>
</organism>
<evidence type="ECO:0000256" key="3">
    <source>
        <dbReference type="ARBA" id="ARBA00022801"/>
    </source>
</evidence>
<evidence type="ECO:0000256" key="1">
    <source>
        <dbReference type="ARBA" id="ARBA00011073"/>
    </source>
</evidence>
<feature type="domain" description="Peptidase S8/S53" evidence="6">
    <location>
        <begin position="3"/>
        <end position="156"/>
    </location>
</feature>
<dbReference type="EMBL" id="CAGS01000158">
    <property type="protein sequence ID" value="CCF83546.1"/>
    <property type="molecule type" value="Genomic_DNA"/>
</dbReference>
<dbReference type="InterPro" id="IPR000209">
    <property type="entry name" value="Peptidase_S8/S53_dom"/>
</dbReference>
<sequence length="190" mass="19296">MPSATADELAAAIVEVVRTGARVLNLSAAIALPSIQGERNLELALDYAARQGVLVVAAAGNLATVGSSAITRHPWTIPVVGCDGQGRPMPESNLAGSIGRRGLKAPGEKITSLGVGSALLTLSGTSAAAAFVTGALALLWSEFPNSSATEVKLAVTQPTAETRKTLVPPLLDAWASYEVLASARQGSKVA</sequence>
<evidence type="ECO:0000256" key="5">
    <source>
        <dbReference type="PROSITE-ProRule" id="PRU01240"/>
    </source>
</evidence>
<comment type="caution">
    <text evidence="7">The sequence shown here is derived from an EMBL/GenBank/DDBJ whole genome shotgun (WGS) entry which is preliminary data.</text>
</comment>
<dbReference type="Proteomes" id="UP000004221">
    <property type="component" value="Unassembled WGS sequence"/>
</dbReference>
<dbReference type="Pfam" id="PF00082">
    <property type="entry name" value="Peptidase_S8"/>
    <property type="match status" value="1"/>
</dbReference>
<comment type="caution">
    <text evidence="5">Lacks conserved residue(s) required for the propagation of feature annotation.</text>
</comment>
<evidence type="ECO:0000313" key="7">
    <source>
        <dbReference type="EMBL" id="CCF83546.1"/>
    </source>
</evidence>
<evidence type="ECO:0000256" key="2">
    <source>
        <dbReference type="ARBA" id="ARBA00022670"/>
    </source>
</evidence>
<dbReference type="PANTHER" id="PTHR43806:SF11">
    <property type="entry name" value="CEREVISIN-RELATED"/>
    <property type="match status" value="1"/>
</dbReference>
<name>I4EFT4_9BACT</name>
<evidence type="ECO:0000259" key="6">
    <source>
        <dbReference type="Pfam" id="PF00082"/>
    </source>
</evidence>
<gene>
    <name evidence="7" type="ORF">NITHO_2400006</name>
</gene>
<comment type="similarity">
    <text evidence="1 5">Belongs to the peptidase S8 family.</text>
</comment>
<dbReference type="Gene3D" id="3.40.50.200">
    <property type="entry name" value="Peptidase S8/S53 domain"/>
    <property type="match status" value="1"/>
</dbReference>
<proteinExistence type="inferred from homology"/>
<dbReference type="PANTHER" id="PTHR43806">
    <property type="entry name" value="PEPTIDASE S8"/>
    <property type="match status" value="1"/>
</dbReference>
<dbReference type="InterPro" id="IPR036852">
    <property type="entry name" value="Peptidase_S8/S53_dom_sf"/>
</dbReference>
<dbReference type="GO" id="GO:0006508">
    <property type="term" value="P:proteolysis"/>
    <property type="evidence" value="ECO:0007669"/>
    <property type="project" value="UniProtKB-KW"/>
</dbReference>
<dbReference type="InterPro" id="IPR050131">
    <property type="entry name" value="Peptidase_S8_subtilisin-like"/>
</dbReference>
<keyword evidence="8" id="KW-1185">Reference proteome</keyword>
<keyword evidence="3" id="KW-0378">Hydrolase</keyword>
<keyword evidence="2" id="KW-0645">Protease</keyword>
<protein>
    <submittedName>
        <fullName evidence="7">Peptidase-like protein</fullName>
    </submittedName>
</protein>
<reference evidence="7 8" key="1">
    <citation type="journal article" date="2012" name="ISME J.">
        <title>Nitrification expanded: discovery, physiology and genomics of a nitrite-oxidizing bacterium from the phylum Chloroflexi.</title>
        <authorList>
            <person name="Sorokin D.Y."/>
            <person name="Lucker S."/>
            <person name="Vejmelkova D."/>
            <person name="Kostrikina N.A."/>
            <person name="Kleerebezem R."/>
            <person name="Rijpstra W.I."/>
            <person name="Damste J.S."/>
            <person name="Le Paslier D."/>
            <person name="Muyzer G."/>
            <person name="Wagner M."/>
            <person name="van Loosdrecht M.C."/>
            <person name="Daims H."/>
        </authorList>
    </citation>
    <scope>NUCLEOTIDE SEQUENCE [LARGE SCALE GENOMIC DNA]</scope>
    <source>
        <strain evidence="8">none</strain>
    </source>
</reference>
<dbReference type="PROSITE" id="PS51892">
    <property type="entry name" value="SUBTILASE"/>
    <property type="match status" value="1"/>
</dbReference>